<evidence type="ECO:0000313" key="3">
    <source>
        <dbReference type="EMBL" id="MEO9247879.1"/>
    </source>
</evidence>
<dbReference type="EMBL" id="JBDXMX010000003">
    <property type="protein sequence ID" value="MEO9247879.1"/>
    <property type="molecule type" value="Genomic_DNA"/>
</dbReference>
<feature type="compositionally biased region" description="Basic and acidic residues" evidence="1">
    <location>
        <begin position="25"/>
        <end position="36"/>
    </location>
</feature>
<feature type="transmembrane region" description="Helical" evidence="2">
    <location>
        <begin position="82"/>
        <end position="105"/>
    </location>
</feature>
<keyword evidence="2" id="KW-0472">Membrane</keyword>
<name>A0ABV0II87_9MICC</name>
<reference evidence="3 4" key="1">
    <citation type="submission" date="2024-05" db="EMBL/GenBank/DDBJ databases">
        <authorList>
            <person name="Yi C."/>
        </authorList>
    </citation>
    <scope>NUCLEOTIDE SEQUENCE [LARGE SCALE GENOMIC DNA]</scope>
    <source>
        <strain evidence="3 4">XS13</strain>
    </source>
</reference>
<keyword evidence="2" id="KW-1133">Transmembrane helix</keyword>
<feature type="compositionally biased region" description="Basic residues" evidence="1">
    <location>
        <begin position="37"/>
        <end position="49"/>
    </location>
</feature>
<feature type="region of interest" description="Disordered" evidence="1">
    <location>
        <begin position="1"/>
        <end position="69"/>
    </location>
</feature>
<accession>A0ABV0II87</accession>
<organism evidence="3 4">
    <name type="scientific">Citricoccus nitrophenolicus</name>
    <dbReference type="NCBI Taxonomy" id="863575"/>
    <lineage>
        <taxon>Bacteria</taxon>
        <taxon>Bacillati</taxon>
        <taxon>Actinomycetota</taxon>
        <taxon>Actinomycetes</taxon>
        <taxon>Micrococcales</taxon>
        <taxon>Micrococcaceae</taxon>
        <taxon>Citricoccus</taxon>
    </lineage>
</organism>
<dbReference type="Proteomes" id="UP001484097">
    <property type="component" value="Unassembled WGS sequence"/>
</dbReference>
<proteinExistence type="predicted"/>
<sequence>MAPAPSRRHQSRPSGTPRRLRRERHRPEPDRRQLRRDLRRHRRAVRRRMAAPPPPPLTEDDDGPAGSTVRAARGTLRTRWKVAVAALPLLFAVALFLATVLGGGLERGVPDAAEATEIADIDASTATAAVAGPGGIPAPAPVPDTGAPAPPVPPAGHRAVAVRFSAPDAVDLVAAGDRIDVVGLDGDVLATDLEVLQDRSTGQAGVLVVAVPAEQAPELAAVAAAQDLTLLVTPTAG</sequence>
<keyword evidence="4" id="KW-1185">Reference proteome</keyword>
<protein>
    <recommendedName>
        <fullName evidence="5">Flp pilus assembly protein RcpC/CpaB domain-containing protein</fullName>
    </recommendedName>
</protein>
<evidence type="ECO:0000256" key="1">
    <source>
        <dbReference type="SAM" id="MobiDB-lite"/>
    </source>
</evidence>
<comment type="caution">
    <text evidence="3">The sequence shown here is derived from an EMBL/GenBank/DDBJ whole genome shotgun (WGS) entry which is preliminary data.</text>
</comment>
<feature type="region of interest" description="Disordered" evidence="1">
    <location>
        <begin position="134"/>
        <end position="154"/>
    </location>
</feature>
<dbReference type="RefSeq" id="WP_347920510.1">
    <property type="nucleotide sequence ID" value="NZ_JBDXMX010000003.1"/>
</dbReference>
<keyword evidence="2" id="KW-0812">Transmembrane</keyword>
<feature type="compositionally biased region" description="Pro residues" evidence="1">
    <location>
        <begin position="136"/>
        <end position="154"/>
    </location>
</feature>
<evidence type="ECO:0008006" key="5">
    <source>
        <dbReference type="Google" id="ProtNLM"/>
    </source>
</evidence>
<feature type="compositionally biased region" description="Basic residues" evidence="1">
    <location>
        <begin position="1"/>
        <end position="11"/>
    </location>
</feature>
<evidence type="ECO:0000313" key="4">
    <source>
        <dbReference type="Proteomes" id="UP001484097"/>
    </source>
</evidence>
<evidence type="ECO:0000256" key="2">
    <source>
        <dbReference type="SAM" id="Phobius"/>
    </source>
</evidence>
<gene>
    <name evidence="3" type="ORF">ABDK96_09315</name>
</gene>